<proteinExistence type="predicted"/>
<evidence type="ECO:0000313" key="2">
    <source>
        <dbReference type="Proteomes" id="UP001054837"/>
    </source>
</evidence>
<evidence type="ECO:0000313" key="1">
    <source>
        <dbReference type="EMBL" id="GIY34201.1"/>
    </source>
</evidence>
<dbReference type="AlphaFoldDB" id="A0AAV4SLU3"/>
<organism evidence="1 2">
    <name type="scientific">Caerostris darwini</name>
    <dbReference type="NCBI Taxonomy" id="1538125"/>
    <lineage>
        <taxon>Eukaryota</taxon>
        <taxon>Metazoa</taxon>
        <taxon>Ecdysozoa</taxon>
        <taxon>Arthropoda</taxon>
        <taxon>Chelicerata</taxon>
        <taxon>Arachnida</taxon>
        <taxon>Araneae</taxon>
        <taxon>Araneomorphae</taxon>
        <taxon>Entelegynae</taxon>
        <taxon>Araneoidea</taxon>
        <taxon>Araneidae</taxon>
        <taxon>Caerostris</taxon>
    </lineage>
</organism>
<accession>A0AAV4SLU3</accession>
<sequence>MDERLKDPWDKYQISRKSDTADDLSKPLSLLLLITWNDFDLCRTALSGARNMLWYLLKDTFESLKSTEYEFHAVALEYSNTLSYPVEKIFSLPRILLGFLSKRNVWSSWSGSGDASLFHRLMKYLPKQIPKSPQQIQSAATSNSKPHGPDIFTPLQTESALSY</sequence>
<name>A0AAV4SLU3_9ARAC</name>
<reference evidence="1 2" key="1">
    <citation type="submission" date="2021-06" db="EMBL/GenBank/DDBJ databases">
        <title>Caerostris darwini draft genome.</title>
        <authorList>
            <person name="Kono N."/>
            <person name="Arakawa K."/>
        </authorList>
    </citation>
    <scope>NUCLEOTIDE SEQUENCE [LARGE SCALE GENOMIC DNA]</scope>
</reference>
<comment type="caution">
    <text evidence="1">The sequence shown here is derived from an EMBL/GenBank/DDBJ whole genome shotgun (WGS) entry which is preliminary data.</text>
</comment>
<gene>
    <name evidence="1" type="ORF">CDAR_32871</name>
</gene>
<keyword evidence="2" id="KW-1185">Reference proteome</keyword>
<dbReference type="Proteomes" id="UP001054837">
    <property type="component" value="Unassembled WGS sequence"/>
</dbReference>
<protein>
    <submittedName>
        <fullName evidence="1">Uncharacterized protein</fullName>
    </submittedName>
</protein>
<dbReference type="EMBL" id="BPLQ01008042">
    <property type="protein sequence ID" value="GIY34201.1"/>
    <property type="molecule type" value="Genomic_DNA"/>
</dbReference>